<keyword evidence="7" id="KW-1185">Reference proteome</keyword>
<dbReference type="PROSITE" id="PS51078">
    <property type="entry name" value="ICLR_ED"/>
    <property type="match status" value="1"/>
</dbReference>
<keyword evidence="2 6" id="KW-0238">DNA-binding</keyword>
<dbReference type="Pfam" id="PF09339">
    <property type="entry name" value="HTH_IclR"/>
    <property type="match status" value="1"/>
</dbReference>
<dbReference type="SMART" id="SM00346">
    <property type="entry name" value="HTH_ICLR"/>
    <property type="match status" value="1"/>
</dbReference>
<dbReference type="Gene3D" id="3.30.450.40">
    <property type="match status" value="1"/>
</dbReference>
<dbReference type="EMBL" id="JAUSQZ010000001">
    <property type="protein sequence ID" value="MDP9829716.1"/>
    <property type="molecule type" value="Genomic_DNA"/>
</dbReference>
<dbReference type="InterPro" id="IPR036388">
    <property type="entry name" value="WH-like_DNA-bd_sf"/>
</dbReference>
<dbReference type="InterPro" id="IPR005471">
    <property type="entry name" value="Tscrpt_reg_IclR_N"/>
</dbReference>
<accession>A0ABT9PAJ1</accession>
<feature type="domain" description="HTH iclR-type" evidence="4">
    <location>
        <begin position="10"/>
        <end position="70"/>
    </location>
</feature>
<dbReference type="GO" id="GO:0003677">
    <property type="term" value="F:DNA binding"/>
    <property type="evidence" value="ECO:0007669"/>
    <property type="project" value="UniProtKB-KW"/>
</dbReference>
<dbReference type="RefSeq" id="WP_307248156.1">
    <property type="nucleotide sequence ID" value="NZ_JAUSQZ010000001.1"/>
</dbReference>
<dbReference type="PANTHER" id="PTHR30136">
    <property type="entry name" value="HELIX-TURN-HELIX TRANSCRIPTIONAL REGULATOR, ICLR FAMILY"/>
    <property type="match status" value="1"/>
</dbReference>
<feature type="domain" description="IclR-ED" evidence="5">
    <location>
        <begin position="71"/>
        <end position="247"/>
    </location>
</feature>
<dbReference type="InterPro" id="IPR029016">
    <property type="entry name" value="GAF-like_dom_sf"/>
</dbReference>
<reference evidence="6 7" key="1">
    <citation type="submission" date="2023-07" db="EMBL/GenBank/DDBJ databases">
        <title>Sequencing the genomes of 1000 actinobacteria strains.</title>
        <authorList>
            <person name="Klenk H.-P."/>
        </authorList>
    </citation>
    <scope>NUCLEOTIDE SEQUENCE [LARGE SCALE GENOMIC DNA]</scope>
    <source>
        <strain evidence="6 7">DSM 44388</strain>
    </source>
</reference>
<gene>
    <name evidence="6" type="ORF">J2S57_005465</name>
</gene>
<evidence type="ECO:0000259" key="4">
    <source>
        <dbReference type="PROSITE" id="PS51077"/>
    </source>
</evidence>
<dbReference type="SUPFAM" id="SSF46785">
    <property type="entry name" value="Winged helix' DNA-binding domain"/>
    <property type="match status" value="1"/>
</dbReference>
<dbReference type="InterPro" id="IPR014757">
    <property type="entry name" value="Tscrpt_reg_IclR_C"/>
</dbReference>
<dbReference type="InterPro" id="IPR050707">
    <property type="entry name" value="HTH_MetabolicPath_Reg"/>
</dbReference>
<dbReference type="PANTHER" id="PTHR30136:SF35">
    <property type="entry name" value="HTH-TYPE TRANSCRIPTIONAL REGULATOR RV1719"/>
    <property type="match status" value="1"/>
</dbReference>
<sequence length="252" mass="27291">MDNEGTAGGVRSVQRAVEILALLSEERTTVTVSEIVAETALAKTTAVRLIHTLEQNGLVWSTARGITAGPGLWRWAYLARQGWELPEEFRALMRELSQSTSETVNLYVRRDVQRVCIAQQQSTQTLRHVVHVGDQLPLWGGASSKILLLEATGSLRERVAATAPVPDAGPRLAEGVQRAREAGFALSHGEREVGVSAVAVPVLTRSGRVGSALTISGPTARFTDERVEGFVAALREVCAQMTRRGFTHPFEG</sequence>
<evidence type="ECO:0000256" key="3">
    <source>
        <dbReference type="ARBA" id="ARBA00023163"/>
    </source>
</evidence>
<dbReference type="Gene3D" id="1.10.10.10">
    <property type="entry name" value="Winged helix-like DNA-binding domain superfamily/Winged helix DNA-binding domain"/>
    <property type="match status" value="1"/>
</dbReference>
<keyword evidence="1" id="KW-0805">Transcription regulation</keyword>
<evidence type="ECO:0000313" key="7">
    <source>
        <dbReference type="Proteomes" id="UP001235712"/>
    </source>
</evidence>
<keyword evidence="3" id="KW-0804">Transcription</keyword>
<evidence type="ECO:0000256" key="1">
    <source>
        <dbReference type="ARBA" id="ARBA00023015"/>
    </source>
</evidence>
<protein>
    <submittedName>
        <fullName evidence="6">DNA-binding IclR family transcriptional regulator</fullName>
    </submittedName>
</protein>
<dbReference type="PROSITE" id="PS51077">
    <property type="entry name" value="HTH_ICLR"/>
    <property type="match status" value="1"/>
</dbReference>
<organism evidence="6 7">
    <name type="scientific">Kineosporia succinea</name>
    <dbReference type="NCBI Taxonomy" id="84632"/>
    <lineage>
        <taxon>Bacteria</taxon>
        <taxon>Bacillati</taxon>
        <taxon>Actinomycetota</taxon>
        <taxon>Actinomycetes</taxon>
        <taxon>Kineosporiales</taxon>
        <taxon>Kineosporiaceae</taxon>
        <taxon>Kineosporia</taxon>
    </lineage>
</organism>
<name>A0ABT9PAJ1_9ACTN</name>
<evidence type="ECO:0000256" key="2">
    <source>
        <dbReference type="ARBA" id="ARBA00023125"/>
    </source>
</evidence>
<dbReference type="InterPro" id="IPR036390">
    <property type="entry name" value="WH_DNA-bd_sf"/>
</dbReference>
<dbReference type="Pfam" id="PF01614">
    <property type="entry name" value="IclR_C"/>
    <property type="match status" value="1"/>
</dbReference>
<dbReference type="SUPFAM" id="SSF55781">
    <property type="entry name" value="GAF domain-like"/>
    <property type="match status" value="1"/>
</dbReference>
<evidence type="ECO:0000313" key="6">
    <source>
        <dbReference type="EMBL" id="MDP9829716.1"/>
    </source>
</evidence>
<proteinExistence type="predicted"/>
<comment type="caution">
    <text evidence="6">The sequence shown here is derived from an EMBL/GenBank/DDBJ whole genome shotgun (WGS) entry which is preliminary data.</text>
</comment>
<dbReference type="Proteomes" id="UP001235712">
    <property type="component" value="Unassembled WGS sequence"/>
</dbReference>
<evidence type="ECO:0000259" key="5">
    <source>
        <dbReference type="PROSITE" id="PS51078"/>
    </source>
</evidence>